<name>A0A254T8E3_9BURK</name>
<protein>
    <submittedName>
        <fullName evidence="1">Uncharacterized protein</fullName>
    </submittedName>
</protein>
<evidence type="ECO:0000313" key="1">
    <source>
        <dbReference type="EMBL" id="OWW18417.1"/>
    </source>
</evidence>
<proteinExistence type="predicted"/>
<evidence type="ECO:0000313" key="2">
    <source>
        <dbReference type="EMBL" id="OWW19381.1"/>
    </source>
</evidence>
<dbReference type="Proteomes" id="UP000197535">
    <property type="component" value="Unassembled WGS sequence"/>
</dbReference>
<evidence type="ECO:0000313" key="3">
    <source>
        <dbReference type="Proteomes" id="UP000197535"/>
    </source>
</evidence>
<dbReference type="AlphaFoldDB" id="A0A254T8E3"/>
<accession>A0A254T8E3</accession>
<comment type="caution">
    <text evidence="1">The sequence shown here is derived from an EMBL/GenBank/DDBJ whole genome shotgun (WGS) entry which is preliminary data.</text>
</comment>
<reference evidence="1 3" key="1">
    <citation type="submission" date="2016-02" db="EMBL/GenBank/DDBJ databases">
        <authorList>
            <person name="Wen L."/>
            <person name="He K."/>
            <person name="Yang H."/>
        </authorList>
    </citation>
    <scope>NUCLEOTIDE SEQUENCE [LARGE SCALE GENOMIC DNA]</scope>
    <source>
        <strain evidence="1 3">TSA40</strain>
    </source>
</reference>
<keyword evidence="3" id="KW-1185">Reference proteome</keyword>
<organism evidence="1 3">
    <name type="scientific">Noviherbaspirillum denitrificans</name>
    <dbReference type="NCBI Taxonomy" id="1968433"/>
    <lineage>
        <taxon>Bacteria</taxon>
        <taxon>Pseudomonadati</taxon>
        <taxon>Pseudomonadota</taxon>
        <taxon>Betaproteobacteria</taxon>
        <taxon>Burkholderiales</taxon>
        <taxon>Oxalobacteraceae</taxon>
        <taxon>Noviherbaspirillum</taxon>
    </lineage>
</organism>
<dbReference type="EMBL" id="LSTO01000006">
    <property type="protein sequence ID" value="OWW18417.1"/>
    <property type="molecule type" value="Genomic_DNA"/>
</dbReference>
<sequence length="195" mass="21448">MSRGNQHHARMTTPTTEPAIIVAGDTISWLRSLADFPATSGWTLKYRLLNASAKIEITAGASGADHLVQIPAATSKDYPAGAYDWTAWVEAGAERLTVASSRMIVKPNLATLNTYDGRSDARKSLEALQAAYQTYITGGNAHVAEYEIAGRRMKFHSAVEILNQIEYWQNKVNAEDRAARIASGQKPKNKIRVRF</sequence>
<dbReference type="EMBL" id="LSTO01000001">
    <property type="protein sequence ID" value="OWW19381.1"/>
    <property type="molecule type" value="Genomic_DNA"/>
</dbReference>
<gene>
    <name evidence="1" type="ORF">AYR66_01040</name>
    <name evidence="2" type="ORF">AYR66_07525</name>
</gene>